<protein>
    <submittedName>
        <fullName evidence="1">Uncharacterized protein</fullName>
    </submittedName>
</protein>
<organism evidence="1">
    <name type="scientific">Rhizophora mucronata</name>
    <name type="common">Asiatic mangrove</name>
    <dbReference type="NCBI Taxonomy" id="61149"/>
    <lineage>
        <taxon>Eukaryota</taxon>
        <taxon>Viridiplantae</taxon>
        <taxon>Streptophyta</taxon>
        <taxon>Embryophyta</taxon>
        <taxon>Tracheophyta</taxon>
        <taxon>Spermatophyta</taxon>
        <taxon>Magnoliopsida</taxon>
        <taxon>eudicotyledons</taxon>
        <taxon>Gunneridae</taxon>
        <taxon>Pentapetalae</taxon>
        <taxon>rosids</taxon>
        <taxon>fabids</taxon>
        <taxon>Malpighiales</taxon>
        <taxon>Rhizophoraceae</taxon>
        <taxon>Rhizophora</taxon>
    </lineage>
</organism>
<reference evidence="1" key="1">
    <citation type="submission" date="2018-02" db="EMBL/GenBank/DDBJ databases">
        <title>Rhizophora mucronata_Transcriptome.</title>
        <authorList>
            <person name="Meera S.P."/>
            <person name="Sreeshan A."/>
            <person name="Augustine A."/>
        </authorList>
    </citation>
    <scope>NUCLEOTIDE SEQUENCE</scope>
    <source>
        <tissue evidence="1">Leaf</tissue>
    </source>
</reference>
<sequence>MWNSRWKGVKILGHK</sequence>
<name>A0A2P2PS89_RHIMU</name>
<dbReference type="EMBL" id="GGEC01077035">
    <property type="protein sequence ID" value="MBX57519.1"/>
    <property type="molecule type" value="Transcribed_RNA"/>
</dbReference>
<proteinExistence type="predicted"/>
<accession>A0A2P2PS89</accession>
<evidence type="ECO:0000313" key="1">
    <source>
        <dbReference type="EMBL" id="MBX57519.1"/>
    </source>
</evidence>